<reference evidence="1" key="1">
    <citation type="submission" date="2021-06" db="EMBL/GenBank/DDBJ databases">
        <authorList>
            <person name="Kallberg Y."/>
            <person name="Tangrot J."/>
            <person name="Rosling A."/>
        </authorList>
    </citation>
    <scope>NUCLEOTIDE SEQUENCE</scope>
    <source>
        <strain evidence="1">FL966</strain>
    </source>
</reference>
<accession>A0A9N9NW06</accession>
<organism evidence="1 2">
    <name type="scientific">Cetraspora pellucida</name>
    <dbReference type="NCBI Taxonomy" id="1433469"/>
    <lineage>
        <taxon>Eukaryota</taxon>
        <taxon>Fungi</taxon>
        <taxon>Fungi incertae sedis</taxon>
        <taxon>Mucoromycota</taxon>
        <taxon>Glomeromycotina</taxon>
        <taxon>Glomeromycetes</taxon>
        <taxon>Diversisporales</taxon>
        <taxon>Gigasporaceae</taxon>
        <taxon>Cetraspora</taxon>
    </lineage>
</organism>
<gene>
    <name evidence="1" type="ORF">CPELLU_LOCUS16203</name>
</gene>
<protein>
    <submittedName>
        <fullName evidence="1">14344_t:CDS:1</fullName>
    </submittedName>
</protein>
<dbReference type="Proteomes" id="UP000789759">
    <property type="component" value="Unassembled WGS sequence"/>
</dbReference>
<dbReference type="PANTHER" id="PTHR47718:SF3">
    <property type="entry name" value="PROTEIN FAR1-RELATED SEQUENCE 5-LIKE"/>
    <property type="match status" value="1"/>
</dbReference>
<name>A0A9N9NW06_9GLOM</name>
<dbReference type="EMBL" id="CAJVQA010023224">
    <property type="protein sequence ID" value="CAG8777526.1"/>
    <property type="molecule type" value="Genomic_DNA"/>
</dbReference>
<keyword evidence="2" id="KW-1185">Reference proteome</keyword>
<evidence type="ECO:0000313" key="1">
    <source>
        <dbReference type="EMBL" id="CAG8777526.1"/>
    </source>
</evidence>
<dbReference type="PANTHER" id="PTHR47718">
    <property type="entry name" value="OS01G0519700 PROTEIN"/>
    <property type="match status" value="1"/>
</dbReference>
<dbReference type="AlphaFoldDB" id="A0A9N9NW06"/>
<evidence type="ECO:0000313" key="2">
    <source>
        <dbReference type="Proteomes" id="UP000789759"/>
    </source>
</evidence>
<dbReference type="OrthoDB" id="2266930at2759"/>
<sequence>MAKLPNINDKFLTLEALEEAAQAAAKAQGFAFSRRNSNLERNKGRLPYVVLQCTRSENWCNNWDITRKSCKKESKTNRICCPIFIRATITKKQLSVVWVITKAEYIHNHSLLQPDEIVSLSQHRNLSVDQKKLFGIVMPKDVINKHAQIRYALNEDPNADSAQKLLCKHEYAKCPEVLIVDSTYKTNIYKFLLVNVVGISNITNNRGLLKTFQIAMA</sequence>
<proteinExistence type="predicted"/>
<comment type="caution">
    <text evidence="1">The sequence shown here is derived from an EMBL/GenBank/DDBJ whole genome shotgun (WGS) entry which is preliminary data.</text>
</comment>